<keyword evidence="3" id="KW-0206">Cytoskeleton</keyword>
<evidence type="ECO:0000259" key="6">
    <source>
        <dbReference type="Pfam" id="PF24667"/>
    </source>
</evidence>
<protein>
    <submittedName>
        <fullName evidence="9">Dynein regulatory complex subunit 7</fullName>
    </submittedName>
</protein>
<organism evidence="8 9">
    <name type="scientific">Frankliniella occidentalis</name>
    <name type="common">Western flower thrips</name>
    <name type="synonym">Euthrips occidentalis</name>
    <dbReference type="NCBI Taxonomy" id="133901"/>
    <lineage>
        <taxon>Eukaryota</taxon>
        <taxon>Metazoa</taxon>
        <taxon>Ecdysozoa</taxon>
        <taxon>Arthropoda</taxon>
        <taxon>Hexapoda</taxon>
        <taxon>Insecta</taxon>
        <taxon>Pterygota</taxon>
        <taxon>Neoptera</taxon>
        <taxon>Paraneoptera</taxon>
        <taxon>Thysanoptera</taxon>
        <taxon>Terebrantia</taxon>
        <taxon>Thripoidea</taxon>
        <taxon>Thripidae</taxon>
        <taxon>Frankliniella</taxon>
    </lineage>
</organism>
<evidence type="ECO:0000256" key="4">
    <source>
        <dbReference type="SAM" id="Coils"/>
    </source>
</evidence>
<dbReference type="InterPro" id="IPR033551">
    <property type="entry name" value="DRC7/lobo"/>
</dbReference>
<dbReference type="RefSeq" id="XP_052132986.1">
    <property type="nucleotide sequence ID" value="XM_052277026.1"/>
</dbReference>
<keyword evidence="8" id="KW-1185">Reference proteome</keyword>
<sequence>VVEEQRPVTPPKYQVREPPYLHSRFMEQMAERERQREEDLRRREQEEEDSRVAELEKPPPDELWGYRLHAWALVRPGPGRDDVEEPFFLEPATGFRHDIAYPGYHRVESVWNHVNYWVNVQQRAAAADTCEGTDFDLVDLGKWEHFLAGEPAEWRRGPDPDSRADLLDEEPAEDEEVLAEKHLDMPASWVPRLDVQHAVYEKRYPGCSKTIFYKKAKVEKFAPYLNKDGLVKRVTVYSDYEHAQPLSLTEHYENRADCLERIKKVLVDGSATDYFRRGREDACKEHQYIVAENSLDSPRTLRFYDVARNDGLEQLEMDAEHLTETFRGRNDHLQHRRVHFLGPDTEDLASGKRRPILKITEKFERNAELDADRDIAEREFLLNDNKILLKFHYGMGKLTAATREFTKPARVDRGRWLNFSADLVTSYEAGGKPMKQVELLMLLQEQLEAEEKTMYHVRQIEDELSNFLRMRVVEVAMPRLQVSLFDEERNEKAKKGLREREQRLLEEEAREVEAEVDFLAPYMARLGNPDSLSSTQALAMRDDCLSDFKRQYVNRAQQMQNRFETEKERLQELNRWYEENQERLAPEQEDNYFEETRKLDFLLHTLQIRLERHRDLAPQRYLALEACLRADPRLSILY</sequence>
<evidence type="ECO:0000256" key="2">
    <source>
        <dbReference type="ARBA" id="ARBA00022490"/>
    </source>
</evidence>
<dbReference type="Proteomes" id="UP000504606">
    <property type="component" value="Unplaced"/>
</dbReference>
<evidence type="ECO:0000256" key="1">
    <source>
        <dbReference type="ARBA" id="ARBA00004245"/>
    </source>
</evidence>
<dbReference type="AlphaFoldDB" id="A0A9C6XWA1"/>
<feature type="domain" description="Dynein regulatory complex subunit 7 MORN" evidence="6">
    <location>
        <begin position="205"/>
        <end position="483"/>
    </location>
</feature>
<evidence type="ECO:0000256" key="3">
    <source>
        <dbReference type="ARBA" id="ARBA00023212"/>
    </source>
</evidence>
<feature type="compositionally biased region" description="Basic and acidic residues" evidence="5">
    <location>
        <begin position="29"/>
        <end position="57"/>
    </location>
</feature>
<dbReference type="Pfam" id="PF24671">
    <property type="entry name" value="DRC7_C"/>
    <property type="match status" value="1"/>
</dbReference>
<reference evidence="9" key="1">
    <citation type="submission" date="2025-08" db="UniProtKB">
        <authorList>
            <consortium name="RefSeq"/>
        </authorList>
    </citation>
    <scope>IDENTIFICATION</scope>
    <source>
        <tissue evidence="9">Whole organism</tissue>
    </source>
</reference>
<dbReference type="Pfam" id="PF24667">
    <property type="entry name" value="MORN_DRC7"/>
    <property type="match status" value="1"/>
</dbReference>
<dbReference type="GO" id="GO:0030317">
    <property type="term" value="P:flagellated sperm motility"/>
    <property type="evidence" value="ECO:0007669"/>
    <property type="project" value="TreeGrafter"/>
</dbReference>
<keyword evidence="4" id="KW-0175">Coiled coil</keyword>
<feature type="region of interest" description="Disordered" evidence="5">
    <location>
        <begin position="26"/>
        <end position="57"/>
    </location>
</feature>
<comment type="subcellular location">
    <subcellularLocation>
        <location evidence="1">Cytoplasm</location>
        <location evidence="1">Cytoskeleton</location>
    </subcellularLocation>
</comment>
<feature type="coiled-coil region" evidence="4">
    <location>
        <begin position="549"/>
        <end position="580"/>
    </location>
</feature>
<feature type="region of interest" description="Disordered" evidence="5">
    <location>
        <begin position="1"/>
        <end position="20"/>
    </location>
</feature>
<feature type="domain" description="Dynein regulatory complex subunit 7 C-terminal" evidence="7">
    <location>
        <begin position="531"/>
        <end position="638"/>
    </location>
</feature>
<gene>
    <name evidence="9" type="primary">LOC113209681</name>
</gene>
<dbReference type="GO" id="GO:0031514">
    <property type="term" value="C:motile cilium"/>
    <property type="evidence" value="ECO:0007669"/>
    <property type="project" value="TreeGrafter"/>
</dbReference>
<evidence type="ECO:0000256" key="5">
    <source>
        <dbReference type="SAM" id="MobiDB-lite"/>
    </source>
</evidence>
<dbReference type="OrthoDB" id="10262874at2759"/>
<proteinExistence type="predicted"/>
<dbReference type="PANTHER" id="PTHR35249">
    <property type="entry name" value="DYNEIN REGULATORY COMPLEX SUBUNIT 7"/>
    <property type="match status" value="1"/>
</dbReference>
<evidence type="ECO:0000313" key="8">
    <source>
        <dbReference type="Proteomes" id="UP000504606"/>
    </source>
</evidence>
<name>A0A9C6XWA1_FRAOC</name>
<keyword evidence="2" id="KW-0963">Cytoplasm</keyword>
<dbReference type="KEGG" id="foc:113209681"/>
<accession>A0A9C6XWA1</accession>
<dbReference type="InterPro" id="IPR056291">
    <property type="entry name" value="MORN_DRC7"/>
</dbReference>
<dbReference type="PANTHER" id="PTHR35249:SF2">
    <property type="entry name" value="DYNEIN REGULATORY COMPLEX SUBUNIT 7"/>
    <property type="match status" value="1"/>
</dbReference>
<evidence type="ECO:0000259" key="7">
    <source>
        <dbReference type="Pfam" id="PF24671"/>
    </source>
</evidence>
<feature type="non-terminal residue" evidence="9">
    <location>
        <position position="1"/>
    </location>
</feature>
<dbReference type="GO" id="GO:0005856">
    <property type="term" value="C:cytoskeleton"/>
    <property type="evidence" value="ECO:0007669"/>
    <property type="project" value="UniProtKB-SubCell"/>
</dbReference>
<dbReference type="GeneID" id="113209681"/>
<dbReference type="InterPro" id="IPR056292">
    <property type="entry name" value="DRC7_C"/>
</dbReference>
<evidence type="ECO:0000313" key="9">
    <source>
        <dbReference type="RefSeq" id="XP_052132986.1"/>
    </source>
</evidence>